<keyword evidence="2" id="KW-0270">Exopolysaccharide synthesis</keyword>
<dbReference type="GO" id="GO:0016780">
    <property type="term" value="F:phosphotransferase activity, for other substituted phosphate groups"/>
    <property type="evidence" value="ECO:0007669"/>
    <property type="project" value="TreeGrafter"/>
</dbReference>
<sequence length="209" mass="23885">MTIGKRLFDLILAALLAMALAPLIAGIALVILVRDGRPVFYVSERMKAPGQPFMLWKFRTMRVVARDAGVSGGDKADRITPTGRFLRRTRLDELPQLWNILRGDISFVGPRPPLRRYVEQFPEIYGTVLQSRPGVTGLATLVYHRTEERLLAPCRTAAETEAVYTRRCVPAKARLDLIYARNRNLCFDLLLMAATVFRRLPLHRRRRRT</sequence>
<gene>
    <name evidence="5" type="ORF">NO357_13705</name>
</gene>
<evidence type="ECO:0000313" key="5">
    <source>
        <dbReference type="EMBL" id="MDQ2090954.1"/>
    </source>
</evidence>
<name>A0AAE3WE12_9RHOB</name>
<evidence type="ECO:0000256" key="3">
    <source>
        <dbReference type="SAM" id="Phobius"/>
    </source>
</evidence>
<evidence type="ECO:0000256" key="2">
    <source>
        <dbReference type="ARBA" id="ARBA00023169"/>
    </source>
</evidence>
<organism evidence="5 6">
    <name type="scientific">Marimonas arenosa</name>
    <dbReference type="NCBI Taxonomy" id="1795305"/>
    <lineage>
        <taxon>Bacteria</taxon>
        <taxon>Pseudomonadati</taxon>
        <taxon>Pseudomonadota</taxon>
        <taxon>Alphaproteobacteria</taxon>
        <taxon>Rhodobacterales</taxon>
        <taxon>Paracoccaceae</taxon>
        <taxon>Marimonas</taxon>
    </lineage>
</organism>
<feature type="transmembrane region" description="Helical" evidence="3">
    <location>
        <begin position="7"/>
        <end position="33"/>
    </location>
</feature>
<evidence type="ECO:0000259" key="4">
    <source>
        <dbReference type="Pfam" id="PF02397"/>
    </source>
</evidence>
<dbReference type="Pfam" id="PF02397">
    <property type="entry name" value="Bac_transf"/>
    <property type="match status" value="1"/>
</dbReference>
<dbReference type="GO" id="GO:0000271">
    <property type="term" value="P:polysaccharide biosynthetic process"/>
    <property type="evidence" value="ECO:0007669"/>
    <property type="project" value="UniProtKB-KW"/>
</dbReference>
<keyword evidence="3" id="KW-0472">Membrane</keyword>
<dbReference type="InterPro" id="IPR003362">
    <property type="entry name" value="Bact_transf"/>
</dbReference>
<reference evidence="5" key="1">
    <citation type="submission" date="2022-07" db="EMBL/GenBank/DDBJ databases">
        <authorList>
            <person name="Otstavnykh N."/>
            <person name="Isaeva M."/>
            <person name="Bystritskaya E."/>
        </authorList>
    </citation>
    <scope>NUCLEOTIDE SEQUENCE</scope>
    <source>
        <strain evidence="5">KCTC 52189</strain>
    </source>
</reference>
<accession>A0AAE3WE12</accession>
<dbReference type="PANTHER" id="PTHR30576">
    <property type="entry name" value="COLANIC BIOSYNTHESIS UDP-GLUCOSE LIPID CARRIER TRANSFERASE"/>
    <property type="match status" value="1"/>
</dbReference>
<proteinExistence type="inferred from homology"/>
<feature type="domain" description="Bacterial sugar transferase" evidence="4">
    <location>
        <begin position="5"/>
        <end position="197"/>
    </location>
</feature>
<keyword evidence="3" id="KW-0812">Transmembrane</keyword>
<keyword evidence="6" id="KW-1185">Reference proteome</keyword>
<comment type="similarity">
    <text evidence="1">Belongs to the bacterial sugar transferase family.</text>
</comment>
<dbReference type="Proteomes" id="UP001226762">
    <property type="component" value="Unassembled WGS sequence"/>
</dbReference>
<dbReference type="AlphaFoldDB" id="A0AAE3WE12"/>
<keyword evidence="3" id="KW-1133">Transmembrane helix</keyword>
<dbReference type="RefSeq" id="WP_306736243.1">
    <property type="nucleotide sequence ID" value="NZ_JANHAX010000004.1"/>
</dbReference>
<evidence type="ECO:0000256" key="1">
    <source>
        <dbReference type="ARBA" id="ARBA00006464"/>
    </source>
</evidence>
<reference evidence="5" key="2">
    <citation type="submission" date="2023-02" db="EMBL/GenBank/DDBJ databases">
        <title>'Rhodoalgimonas zhirmunskyi' gen. nov., isolated from a red alga.</title>
        <authorList>
            <person name="Nedashkovskaya O.I."/>
            <person name="Otstavnykh N.Y."/>
            <person name="Bystritskaya E.P."/>
            <person name="Balabanova L.A."/>
            <person name="Isaeva M.P."/>
        </authorList>
    </citation>
    <scope>NUCLEOTIDE SEQUENCE</scope>
    <source>
        <strain evidence="5">KCTC 52189</strain>
    </source>
</reference>
<dbReference type="EMBL" id="JANHAX010000004">
    <property type="protein sequence ID" value="MDQ2090954.1"/>
    <property type="molecule type" value="Genomic_DNA"/>
</dbReference>
<protein>
    <submittedName>
        <fullName evidence="5">Sugar transferase</fullName>
    </submittedName>
</protein>
<comment type="caution">
    <text evidence="5">The sequence shown here is derived from an EMBL/GenBank/DDBJ whole genome shotgun (WGS) entry which is preliminary data.</text>
</comment>
<keyword evidence="5" id="KW-0808">Transferase</keyword>
<dbReference type="PANTHER" id="PTHR30576:SF0">
    <property type="entry name" value="UNDECAPRENYL-PHOSPHATE N-ACETYLGALACTOSAMINYL 1-PHOSPHATE TRANSFERASE-RELATED"/>
    <property type="match status" value="1"/>
</dbReference>
<evidence type="ECO:0000313" key="6">
    <source>
        <dbReference type="Proteomes" id="UP001226762"/>
    </source>
</evidence>